<dbReference type="SUPFAM" id="SSF81324">
    <property type="entry name" value="Voltage-gated potassium channels"/>
    <property type="match status" value="1"/>
</dbReference>
<feature type="region of interest" description="Disordered" evidence="8">
    <location>
        <begin position="1"/>
        <end position="52"/>
    </location>
</feature>
<dbReference type="AlphaFoldDB" id="A0A267HAD4"/>
<feature type="domain" description="Potassium channel" evidence="10">
    <location>
        <begin position="176"/>
        <end position="223"/>
    </location>
</feature>
<dbReference type="GO" id="GO:0015271">
    <property type="term" value="F:outward rectifier potassium channel activity"/>
    <property type="evidence" value="ECO:0007669"/>
    <property type="project" value="TreeGrafter"/>
</dbReference>
<dbReference type="InterPro" id="IPR003280">
    <property type="entry name" value="2pore_dom_K_chnl"/>
</dbReference>
<evidence type="ECO:0000313" key="12">
    <source>
        <dbReference type="Proteomes" id="UP000215902"/>
    </source>
</evidence>
<evidence type="ECO:0000256" key="1">
    <source>
        <dbReference type="ARBA" id="ARBA00004141"/>
    </source>
</evidence>
<keyword evidence="6 9" id="KW-0472">Membrane</keyword>
<dbReference type="InterPro" id="IPR013099">
    <property type="entry name" value="K_chnl_dom"/>
</dbReference>
<feature type="transmembrane region" description="Helical" evidence="9">
    <location>
        <begin position="182"/>
        <end position="198"/>
    </location>
</feature>
<dbReference type="GO" id="GO:0005886">
    <property type="term" value="C:plasma membrane"/>
    <property type="evidence" value="ECO:0007669"/>
    <property type="project" value="TreeGrafter"/>
</dbReference>
<evidence type="ECO:0000256" key="5">
    <source>
        <dbReference type="ARBA" id="ARBA00023065"/>
    </source>
</evidence>
<comment type="subcellular location">
    <subcellularLocation>
        <location evidence="1">Membrane</location>
        <topology evidence="1">Multi-pass membrane protein</topology>
    </subcellularLocation>
</comment>
<dbReference type="EMBL" id="NIVC01000010">
    <property type="protein sequence ID" value="PAA94467.1"/>
    <property type="molecule type" value="Genomic_DNA"/>
</dbReference>
<dbReference type="GO" id="GO:0030322">
    <property type="term" value="P:stabilization of membrane potential"/>
    <property type="evidence" value="ECO:0007669"/>
    <property type="project" value="TreeGrafter"/>
</dbReference>
<keyword evidence="12" id="KW-1185">Reference proteome</keyword>
<proteinExistence type="predicted"/>
<evidence type="ECO:0000256" key="6">
    <source>
        <dbReference type="ARBA" id="ARBA00023136"/>
    </source>
</evidence>
<dbReference type="Gene3D" id="1.10.287.70">
    <property type="match status" value="1"/>
</dbReference>
<dbReference type="PANTHER" id="PTHR11003">
    <property type="entry name" value="POTASSIUM CHANNEL, SUBFAMILY K"/>
    <property type="match status" value="1"/>
</dbReference>
<sequence length="368" mass="42893">MTDPASSSPPEASGATGQSGASGEQQQQPQQSQQQRRRRRQLQRARPRATTRLRASIAQQLDNIRRRFQLHKLLDSVLRSLEISAVLLVLLCLLTVLIAVVFYYVNRNGHTDSERYKLLKAREAEYNRSLAEVVQMSGKADLNKTLLAEKLSRLRQLGRNLVYKDIKNAIKQHELRPTFTQSMYYAVTLVSLIGYGDIAGASELQYFCASLCMLIVVPVWYMYHHQLYHLFYFFQLYCYRRWVHGQQVESRSNRTMMVLWAVRIRNADVYRRSRFYLSNLVLMIVIFPVCWAVFSFSERQLALKDQLWLIVQSIFHIGLGDVPPQAANWPVIFLMISTCFLIYFQCFAFIVPQYPSMRLARILQNHYS</sequence>
<evidence type="ECO:0000256" key="4">
    <source>
        <dbReference type="ARBA" id="ARBA00022989"/>
    </source>
</evidence>
<evidence type="ECO:0000256" key="8">
    <source>
        <dbReference type="SAM" id="MobiDB-lite"/>
    </source>
</evidence>
<feature type="transmembrane region" description="Helical" evidence="9">
    <location>
        <begin position="83"/>
        <end position="105"/>
    </location>
</feature>
<feature type="compositionally biased region" description="Basic residues" evidence="8">
    <location>
        <begin position="35"/>
        <end position="51"/>
    </location>
</feature>
<keyword evidence="5" id="KW-0406">Ion transport</keyword>
<dbReference type="PANTHER" id="PTHR11003:SF345">
    <property type="entry name" value="TWIK FAMILY OF POTASSIUM CHANNELS PROTEIN 18"/>
    <property type="match status" value="1"/>
</dbReference>
<evidence type="ECO:0000313" key="11">
    <source>
        <dbReference type="EMBL" id="PAA94467.1"/>
    </source>
</evidence>
<feature type="transmembrane region" description="Helical" evidence="9">
    <location>
        <begin position="275"/>
        <end position="294"/>
    </location>
</feature>
<keyword evidence="3 9" id="KW-0812">Transmembrane</keyword>
<reference evidence="11 12" key="1">
    <citation type="submission" date="2017-06" db="EMBL/GenBank/DDBJ databases">
        <title>A platform for efficient transgenesis in Macrostomum lignano, a flatworm model organism for stem cell research.</title>
        <authorList>
            <person name="Berezikov E."/>
        </authorList>
    </citation>
    <scope>NUCLEOTIDE SEQUENCE [LARGE SCALE GENOMIC DNA]</scope>
    <source>
        <strain evidence="11">DV1</strain>
        <tissue evidence="11">Whole organism</tissue>
    </source>
</reference>
<name>A0A267HAD4_9PLAT</name>
<dbReference type="Pfam" id="PF07885">
    <property type="entry name" value="Ion_trans_2"/>
    <property type="match status" value="1"/>
</dbReference>
<evidence type="ECO:0000256" key="7">
    <source>
        <dbReference type="ARBA" id="ARBA00023303"/>
    </source>
</evidence>
<gene>
    <name evidence="11" type="ORF">BOX15_Mlig021653g1</name>
</gene>
<evidence type="ECO:0000256" key="2">
    <source>
        <dbReference type="ARBA" id="ARBA00022448"/>
    </source>
</evidence>
<feature type="transmembrane region" description="Helical" evidence="9">
    <location>
        <begin position="204"/>
        <end position="223"/>
    </location>
</feature>
<protein>
    <recommendedName>
        <fullName evidence="10">Potassium channel domain-containing protein</fullName>
    </recommendedName>
</protein>
<evidence type="ECO:0000259" key="10">
    <source>
        <dbReference type="Pfam" id="PF07885"/>
    </source>
</evidence>
<comment type="caution">
    <text evidence="11">The sequence shown here is derived from an EMBL/GenBank/DDBJ whole genome shotgun (WGS) entry which is preliminary data.</text>
</comment>
<evidence type="ECO:0000256" key="3">
    <source>
        <dbReference type="ARBA" id="ARBA00022692"/>
    </source>
</evidence>
<accession>A0A267HAD4</accession>
<organism evidence="11 12">
    <name type="scientific">Macrostomum lignano</name>
    <dbReference type="NCBI Taxonomy" id="282301"/>
    <lineage>
        <taxon>Eukaryota</taxon>
        <taxon>Metazoa</taxon>
        <taxon>Spiralia</taxon>
        <taxon>Lophotrochozoa</taxon>
        <taxon>Platyhelminthes</taxon>
        <taxon>Rhabditophora</taxon>
        <taxon>Macrostomorpha</taxon>
        <taxon>Macrostomida</taxon>
        <taxon>Macrostomidae</taxon>
        <taxon>Macrostomum</taxon>
    </lineage>
</organism>
<dbReference type="Proteomes" id="UP000215902">
    <property type="component" value="Unassembled WGS sequence"/>
</dbReference>
<evidence type="ECO:0000256" key="9">
    <source>
        <dbReference type="SAM" id="Phobius"/>
    </source>
</evidence>
<dbReference type="GO" id="GO:0022841">
    <property type="term" value="F:potassium ion leak channel activity"/>
    <property type="evidence" value="ECO:0007669"/>
    <property type="project" value="TreeGrafter"/>
</dbReference>
<keyword evidence="7" id="KW-0407">Ion channel</keyword>
<keyword evidence="2" id="KW-0813">Transport</keyword>
<keyword evidence="4 9" id="KW-1133">Transmembrane helix</keyword>
<feature type="transmembrane region" description="Helical" evidence="9">
    <location>
        <begin position="329"/>
        <end position="351"/>
    </location>
</feature>
<feature type="compositionally biased region" description="Low complexity" evidence="8">
    <location>
        <begin position="1"/>
        <end position="34"/>
    </location>
</feature>